<dbReference type="PANTHER" id="PTHR21630:SF10">
    <property type="entry name" value="VENTRICULAR ZONE-EXPRESSED PH DOMAIN-CONTAINING PROTEIN HOMOLOG 1"/>
    <property type="match status" value="1"/>
</dbReference>
<evidence type="ECO:0000256" key="5">
    <source>
        <dbReference type="SAM" id="MobiDB-lite"/>
    </source>
</evidence>
<comment type="subcellular location">
    <subcellularLocation>
        <location evidence="2">Cell membrane</location>
    </subcellularLocation>
    <subcellularLocation>
        <location evidence="1">Endomembrane system</location>
        <topology evidence="1">Peripheral membrane protein</topology>
    </subcellularLocation>
</comment>
<sequence length="639" mass="70158">MDARDTQTIEGHAAALVRLLDSCLQHDLKPSDRDEDPPHAKMASDVLACLFLNYSRQSVMELAIPVAVQFFVKGSRELSRNLAAYLSLVAIENAQLLADYVPNLMDSIATGNYQLTQVLPPVYRLQPERFNRHMGTLVSVMPLCLGQERLAIVDLFQLMAKQQPQLLKSAVPQLCEYLCSPAIAAATAQVLVTMTVAAPQTMAEHVNKLKLTVDNQPAALPHVLPVLVAFGQRTTRSVARDLLLFLLTRAGVSDCVSVHALSQEVRQLVACHPTLLPPALLRDMEQQPDLAAAVQKPRLYLSTEEASRRLSDDNCVTIVKVGSGGSRELWSTSSRDLLASRDPLRKLGDSSRSTPRLNQSRTIASTASTSLIGLKAPLHKSMTQVNHSSQLITRFPAGSRGQLPSSQRALNSLTVTLGAGAETVSGPQSVSRTPGPMGASASHHTGTVPTHSTTSLPATPVQRRNTTVTLISSGGQQPTPPSATQRISVFEPYQMRDTMQHFCEKHLDKIKEYMQKVMVRLPLPVKCTIEERKSRKQAKLHFVCQIHGEYCLYSKSFYPMKTKNPRTWIHLMFLTLQARASSALSSRDQGPNSLKNCWDTLRWESTSFLEVVTGCFPTAKVSRAPPSMEIPLDAGRLGI</sequence>
<dbReference type="AlphaFoldDB" id="A0A6A4X4I9"/>
<comment type="caution">
    <text evidence="6">The sequence shown here is derived from an EMBL/GenBank/DDBJ whole genome shotgun (WGS) entry which is preliminary data.</text>
</comment>
<feature type="compositionally biased region" description="Polar residues" evidence="5">
    <location>
        <begin position="350"/>
        <end position="364"/>
    </location>
</feature>
<keyword evidence="4" id="KW-0472">Membrane</keyword>
<keyword evidence="7" id="KW-1185">Reference proteome</keyword>
<keyword evidence="3" id="KW-1003">Cell membrane</keyword>
<reference evidence="6 7" key="1">
    <citation type="submission" date="2019-07" db="EMBL/GenBank/DDBJ databases">
        <title>Draft genome assembly of a fouling barnacle, Amphibalanus amphitrite (Darwin, 1854): The first reference genome for Thecostraca.</title>
        <authorList>
            <person name="Kim W."/>
        </authorList>
    </citation>
    <scope>NUCLEOTIDE SEQUENCE [LARGE SCALE GENOMIC DNA]</scope>
    <source>
        <strain evidence="6">SNU_AA5</strain>
        <tissue evidence="6">Soma without cirri and trophi</tissue>
    </source>
</reference>
<dbReference type="PANTHER" id="PTHR21630">
    <property type="entry name" value="VEPH-A/MELTED"/>
    <property type="match status" value="1"/>
</dbReference>
<dbReference type="InterPro" id="IPR016024">
    <property type="entry name" value="ARM-type_fold"/>
</dbReference>
<feature type="compositionally biased region" description="Polar residues" evidence="5">
    <location>
        <begin position="442"/>
        <end position="462"/>
    </location>
</feature>
<feature type="region of interest" description="Disordered" evidence="5">
    <location>
        <begin position="342"/>
        <end position="364"/>
    </location>
</feature>
<dbReference type="SUPFAM" id="SSF48371">
    <property type="entry name" value="ARM repeat"/>
    <property type="match status" value="1"/>
</dbReference>
<gene>
    <name evidence="6" type="primary">Veph1</name>
    <name evidence="6" type="ORF">FJT64_018155</name>
</gene>
<evidence type="ECO:0000256" key="3">
    <source>
        <dbReference type="ARBA" id="ARBA00022475"/>
    </source>
</evidence>
<protein>
    <submittedName>
        <fullName evidence="6">Ventricular zone-expressed PH domain-containing 1</fullName>
    </submittedName>
</protein>
<evidence type="ECO:0000313" key="7">
    <source>
        <dbReference type="Proteomes" id="UP000440578"/>
    </source>
</evidence>
<dbReference type="InterPro" id="IPR039888">
    <property type="entry name" value="Melted-like"/>
</dbReference>
<dbReference type="GO" id="GO:0005886">
    <property type="term" value="C:plasma membrane"/>
    <property type="evidence" value="ECO:0007669"/>
    <property type="project" value="UniProtKB-SubCell"/>
</dbReference>
<dbReference type="GO" id="GO:0010314">
    <property type="term" value="F:phosphatidylinositol-5-phosphate binding"/>
    <property type="evidence" value="ECO:0007669"/>
    <property type="project" value="TreeGrafter"/>
</dbReference>
<organism evidence="6 7">
    <name type="scientific">Amphibalanus amphitrite</name>
    <name type="common">Striped barnacle</name>
    <name type="synonym">Balanus amphitrite</name>
    <dbReference type="NCBI Taxonomy" id="1232801"/>
    <lineage>
        <taxon>Eukaryota</taxon>
        <taxon>Metazoa</taxon>
        <taxon>Ecdysozoa</taxon>
        <taxon>Arthropoda</taxon>
        <taxon>Crustacea</taxon>
        <taxon>Multicrustacea</taxon>
        <taxon>Cirripedia</taxon>
        <taxon>Thoracica</taxon>
        <taxon>Thoracicalcarea</taxon>
        <taxon>Balanomorpha</taxon>
        <taxon>Balanoidea</taxon>
        <taxon>Balanidae</taxon>
        <taxon>Amphibalaninae</taxon>
        <taxon>Amphibalanus</taxon>
    </lineage>
</organism>
<dbReference type="Proteomes" id="UP000440578">
    <property type="component" value="Unassembled WGS sequence"/>
</dbReference>
<feature type="region of interest" description="Disordered" evidence="5">
    <location>
        <begin position="422"/>
        <end position="462"/>
    </location>
</feature>
<name>A0A6A4X4I9_AMPAM</name>
<evidence type="ECO:0000313" key="6">
    <source>
        <dbReference type="EMBL" id="KAF0311000.1"/>
    </source>
</evidence>
<dbReference type="EMBL" id="VIIS01000274">
    <property type="protein sequence ID" value="KAF0311000.1"/>
    <property type="molecule type" value="Genomic_DNA"/>
</dbReference>
<dbReference type="GO" id="GO:0012505">
    <property type="term" value="C:endomembrane system"/>
    <property type="evidence" value="ECO:0007669"/>
    <property type="project" value="UniProtKB-SubCell"/>
</dbReference>
<dbReference type="GO" id="GO:0009966">
    <property type="term" value="P:regulation of signal transduction"/>
    <property type="evidence" value="ECO:0007669"/>
    <property type="project" value="TreeGrafter"/>
</dbReference>
<proteinExistence type="predicted"/>
<evidence type="ECO:0000256" key="4">
    <source>
        <dbReference type="ARBA" id="ARBA00023136"/>
    </source>
</evidence>
<accession>A0A6A4X4I9</accession>
<dbReference type="OrthoDB" id="5869902at2759"/>
<evidence type="ECO:0000256" key="1">
    <source>
        <dbReference type="ARBA" id="ARBA00004184"/>
    </source>
</evidence>
<evidence type="ECO:0000256" key="2">
    <source>
        <dbReference type="ARBA" id="ARBA00004236"/>
    </source>
</evidence>